<dbReference type="EMBL" id="GBRH01242575">
    <property type="protein sequence ID" value="JAD55320.1"/>
    <property type="molecule type" value="Transcribed_RNA"/>
</dbReference>
<feature type="region of interest" description="Disordered" evidence="1">
    <location>
        <begin position="14"/>
        <end position="81"/>
    </location>
</feature>
<evidence type="ECO:0000313" key="2">
    <source>
        <dbReference type="EMBL" id="JAD55320.1"/>
    </source>
</evidence>
<name>A0A0A9B2B6_ARUDO</name>
<reference evidence="2" key="2">
    <citation type="journal article" date="2015" name="Data Brief">
        <title>Shoot transcriptome of the giant reed, Arundo donax.</title>
        <authorList>
            <person name="Barrero R.A."/>
            <person name="Guerrero F.D."/>
            <person name="Moolhuijzen P."/>
            <person name="Goolsby J.A."/>
            <person name="Tidwell J."/>
            <person name="Bellgard S.E."/>
            <person name="Bellgard M.I."/>
        </authorList>
    </citation>
    <scope>NUCLEOTIDE SEQUENCE</scope>
    <source>
        <tissue evidence="2">Shoot tissue taken approximately 20 cm above the soil surface</tissue>
    </source>
</reference>
<protein>
    <submittedName>
        <fullName evidence="2">Uncharacterized protein</fullName>
    </submittedName>
</protein>
<accession>A0A0A9B2B6</accession>
<dbReference type="AlphaFoldDB" id="A0A0A9B2B6"/>
<sequence>MAHSPRPGCARGAAWLAAGEGPQGGGSHAAAGVRRLPRSRAVARGEHGRSRGTSTGPRAARGEHSSVSKPWRSVLDRQGDS</sequence>
<organism evidence="2">
    <name type="scientific">Arundo donax</name>
    <name type="common">Giant reed</name>
    <name type="synonym">Donax arundinaceus</name>
    <dbReference type="NCBI Taxonomy" id="35708"/>
    <lineage>
        <taxon>Eukaryota</taxon>
        <taxon>Viridiplantae</taxon>
        <taxon>Streptophyta</taxon>
        <taxon>Embryophyta</taxon>
        <taxon>Tracheophyta</taxon>
        <taxon>Spermatophyta</taxon>
        <taxon>Magnoliopsida</taxon>
        <taxon>Liliopsida</taxon>
        <taxon>Poales</taxon>
        <taxon>Poaceae</taxon>
        <taxon>PACMAD clade</taxon>
        <taxon>Arundinoideae</taxon>
        <taxon>Arundineae</taxon>
        <taxon>Arundo</taxon>
    </lineage>
</organism>
<evidence type="ECO:0000256" key="1">
    <source>
        <dbReference type="SAM" id="MobiDB-lite"/>
    </source>
</evidence>
<reference evidence="2" key="1">
    <citation type="submission" date="2014-09" db="EMBL/GenBank/DDBJ databases">
        <authorList>
            <person name="Magalhaes I.L.F."/>
            <person name="Oliveira U."/>
            <person name="Santos F.R."/>
            <person name="Vidigal T.H.D.A."/>
            <person name="Brescovit A.D."/>
            <person name="Santos A.J."/>
        </authorList>
    </citation>
    <scope>NUCLEOTIDE SEQUENCE</scope>
    <source>
        <tissue evidence="2">Shoot tissue taken approximately 20 cm above the soil surface</tissue>
    </source>
</reference>
<proteinExistence type="predicted"/>